<dbReference type="InterPro" id="IPR017853">
    <property type="entry name" value="GH"/>
</dbReference>
<proteinExistence type="predicted"/>
<feature type="domain" description="Tip attachment protein J" evidence="2">
    <location>
        <begin position="795"/>
        <end position="952"/>
    </location>
</feature>
<protein>
    <submittedName>
        <fullName evidence="4">Host specificity protein</fullName>
    </submittedName>
</protein>
<dbReference type="Pfam" id="PF23666">
    <property type="entry name" value="Rcc01698_C"/>
    <property type="match status" value="1"/>
</dbReference>
<dbReference type="Pfam" id="PF13547">
    <property type="entry name" value="GTA_TIM"/>
    <property type="match status" value="1"/>
</dbReference>
<dbReference type="InterPro" id="IPR032876">
    <property type="entry name" value="J_dom"/>
</dbReference>
<dbReference type="InterPro" id="IPR025195">
    <property type="entry name" value="GTA_TIM_dom"/>
</dbReference>
<dbReference type="Proteomes" id="UP000309450">
    <property type="component" value="Unassembled WGS sequence"/>
</dbReference>
<gene>
    <name evidence="4" type="ORF">E7811_00935</name>
</gene>
<dbReference type="EMBL" id="SSND01000001">
    <property type="protein sequence ID" value="THD84351.1"/>
    <property type="molecule type" value="Genomic_DNA"/>
</dbReference>
<sequence length="1299" mass="141143">MATILLSAAGAAVGSGFGGTVLGLSGAVIGRAVGATLGRALDQLLLGAGSEAVEVGRVDRFRLMGASEGAAVGRVFGRVRIAGQVIWATRFRETRNESGGGKGAPRPRTVEYTYSVSLAVALCEGVIAGVGRVWADGVEIAPSRVTMRVYRGGETQLPDPKIEAVEGVGAAPAYRGIAYVVFEDLELAAFGNRVPQFSFEVIRRAQGPATGAVTSLHEAVRAVALIPGTGEYSLATAPVHYSEDPGVNRSANVNSPAGRPDFVESMRQLDRELPNVGSVSLVVSWFGSDLRCGQCLVEPKVEQVQRDGEGMPWQVCGLPRSAAQEVIREDGRSIYGGTPSDASVIQAIRAIRASGKEVMFYPFILMEQWKENGLPDPWTGAANQPVLPWRGRITLSRAPGREGSPDRTAAAEAQVADFMGTAQPGDFARDGETVVYSGPEEWRYRRFILHYAHLCAAAGGVDAFCIGSEMVALTQIRGAGDTFPAVDALRQLATEVRAILGPDVKLSYAADWTEYFGYHSGRNVYFHLDPLWADPNIDFIGIDNYMPLSDWRDGEAHADASWGSIHNLDYLKANIAGGEGFDWYYDSPEAERAQNRKPIEDGAHGEPWIFRYKDLKNWWSREHFERRGGVRQAVATPWVPKSKPIRFTEYGCAAIEKGTNQPNKFLDPKSSESRLPKFSNGRRDDLIQMQYLRAYHEFWAEPGANPVSPYFAGRMVDMSRAHVWTWDARPFPQFPNLIDVWGDGDNYARGHWITGRSTNQPLAAVVAEICSWAGILNADVSDLRGVVRGYWVNDVQSARAALQPLMQAFGFDATEQGGRLTFRMRDGLVDHGLSPPALAVDPDVEGGVIRARLAEAETAGKVRLGFVGAEGDFELRQAEAILAEDGSAGVSQTDLPLVLTAPEARGIAERWLSEARVARDTCRFALPPSDGRIGCGDVVSLDGLRYRIDRVERGEWQVIDAVRVEPAVYQPSDAADERGVPRPFVAPMPVNPVFLDLPILSEDAAPHAPYVAVSARPWPGAVAVWSAPEDDGYRHDLTLSASASIGVTQSPLRAARAGLWDRGEDLEVRLFGGMLQSRGESAVLNGANAIAIGGGGVAGWEIFQFRTAELIAPLTYRLRNRLRGQLGTDADMPQVWPAGSRVVLLDDALRQLVISEGAVALERHFRIGPAALGYDDPAIVHRIEAFEGIGLRPYRPCHLMARRGGGGDIRLNWVRRTRIGGDSWRPREVPLGEVREEYLVQIRRGGATVREVTVTDPSWTYTAAMQAEDAIEAGAVARVAQVSESFGPGPFQRVALPDA</sequence>
<dbReference type="Pfam" id="PF13550">
    <property type="entry name" value="Phage-tail_3"/>
    <property type="match status" value="1"/>
</dbReference>
<evidence type="ECO:0000313" key="4">
    <source>
        <dbReference type="EMBL" id="THD84351.1"/>
    </source>
</evidence>
<comment type="caution">
    <text evidence="4">The sequence shown here is derived from an EMBL/GenBank/DDBJ whole genome shotgun (WGS) entry which is preliminary data.</text>
</comment>
<keyword evidence="5" id="KW-1185">Reference proteome</keyword>
<accession>A0A4S3MSC8</accession>
<evidence type="ECO:0000313" key="5">
    <source>
        <dbReference type="Proteomes" id="UP000309450"/>
    </source>
</evidence>
<evidence type="ECO:0000259" key="2">
    <source>
        <dbReference type="Pfam" id="PF13550"/>
    </source>
</evidence>
<feature type="domain" description="Rcc01698-like C-terminal" evidence="3">
    <location>
        <begin position="1043"/>
        <end position="1143"/>
    </location>
</feature>
<dbReference type="CDD" id="cd19607">
    <property type="entry name" value="GTA_TIM-barrel-like"/>
    <property type="match status" value="1"/>
</dbReference>
<dbReference type="InterPro" id="IPR056490">
    <property type="entry name" value="Rcc01698_C"/>
</dbReference>
<reference evidence="4 5" key="1">
    <citation type="submission" date="2019-04" db="EMBL/GenBank/DDBJ databases">
        <title>Draft genome sequence of Gemmobacter aestuarii sp. nov.</title>
        <authorList>
            <person name="Hameed A."/>
            <person name="Lin S.-Y."/>
            <person name="Shahina M."/>
            <person name="Lai W.-A."/>
            <person name="Young C.-C."/>
        </authorList>
    </citation>
    <scope>NUCLEOTIDE SEQUENCE [LARGE SCALE GENOMIC DNA]</scope>
    <source>
        <strain evidence="4 5">CC-PW-75</strain>
    </source>
</reference>
<dbReference type="OrthoDB" id="8445115at2"/>
<organism evidence="4 5">
    <name type="scientific">Aliigemmobacter aestuarii</name>
    <dbReference type="NCBI Taxonomy" id="1445661"/>
    <lineage>
        <taxon>Bacteria</taxon>
        <taxon>Pseudomonadati</taxon>
        <taxon>Pseudomonadota</taxon>
        <taxon>Alphaproteobacteria</taxon>
        <taxon>Rhodobacterales</taxon>
        <taxon>Paracoccaceae</taxon>
        <taxon>Aliigemmobacter</taxon>
    </lineage>
</organism>
<dbReference type="Gene3D" id="3.20.20.80">
    <property type="entry name" value="Glycosidases"/>
    <property type="match status" value="1"/>
</dbReference>
<evidence type="ECO:0000259" key="3">
    <source>
        <dbReference type="Pfam" id="PF23666"/>
    </source>
</evidence>
<dbReference type="SUPFAM" id="SSF51445">
    <property type="entry name" value="(Trans)glycosidases"/>
    <property type="match status" value="1"/>
</dbReference>
<dbReference type="RefSeq" id="WP_136392732.1">
    <property type="nucleotide sequence ID" value="NZ_SSND01000001.1"/>
</dbReference>
<evidence type="ECO:0000259" key="1">
    <source>
        <dbReference type="Pfam" id="PF13547"/>
    </source>
</evidence>
<name>A0A4S3MSC8_9RHOB</name>
<feature type="domain" description="GTA TIM-barrel-like" evidence="1">
    <location>
        <begin position="442"/>
        <end position="735"/>
    </location>
</feature>